<dbReference type="Pfam" id="PF00319">
    <property type="entry name" value="SRF-TF"/>
    <property type="match status" value="1"/>
</dbReference>
<dbReference type="GO" id="GO:0045944">
    <property type="term" value="P:positive regulation of transcription by RNA polymerase II"/>
    <property type="evidence" value="ECO:0007669"/>
    <property type="project" value="InterPro"/>
</dbReference>
<reference evidence="8" key="1">
    <citation type="submission" date="2019-08" db="EMBL/GenBank/DDBJ databases">
        <authorList>
            <person name="Lyu J."/>
            <person name="Ma C."/>
            <person name="Zhang Y."/>
            <person name="Wang Z."/>
            <person name="Huang H."/>
            <person name="Zeng R."/>
            <person name="Jiang C.-Z."/>
            <person name="Gan S."/>
            <person name="Hong B."/>
            <person name="Gao J."/>
        </authorList>
    </citation>
    <scope>NUCLEOTIDE SEQUENCE</scope>
</reference>
<evidence type="ECO:0000256" key="3">
    <source>
        <dbReference type="ARBA" id="ARBA00023125"/>
    </source>
</evidence>
<dbReference type="GO" id="GO:0000977">
    <property type="term" value="F:RNA polymerase II transcription regulatory region sequence-specific DNA binding"/>
    <property type="evidence" value="ECO:0007669"/>
    <property type="project" value="InterPro"/>
</dbReference>
<dbReference type="SUPFAM" id="SSF55455">
    <property type="entry name" value="SRF-like"/>
    <property type="match status" value="1"/>
</dbReference>
<dbReference type="PROSITE" id="PS50066">
    <property type="entry name" value="MADS_BOX_2"/>
    <property type="match status" value="1"/>
</dbReference>
<organism evidence="8">
    <name type="scientific">Chrysanthemum morifolium</name>
    <name type="common">Florist's daisy</name>
    <name type="synonym">Dendranthema grandiflorum</name>
    <dbReference type="NCBI Taxonomy" id="41568"/>
    <lineage>
        <taxon>Eukaryota</taxon>
        <taxon>Viridiplantae</taxon>
        <taxon>Streptophyta</taxon>
        <taxon>Embryophyta</taxon>
        <taxon>Tracheophyta</taxon>
        <taxon>Spermatophyta</taxon>
        <taxon>Magnoliopsida</taxon>
        <taxon>eudicotyledons</taxon>
        <taxon>Gunneridae</taxon>
        <taxon>Pentapetalae</taxon>
        <taxon>asterids</taxon>
        <taxon>campanulids</taxon>
        <taxon>Asterales</taxon>
        <taxon>Asteraceae</taxon>
        <taxon>Asteroideae</taxon>
        <taxon>Anthemideae</taxon>
        <taxon>Artemisiinae</taxon>
        <taxon>Chrysanthemum</taxon>
    </lineage>
</organism>
<feature type="domain" description="MADS-box" evidence="7">
    <location>
        <begin position="1"/>
        <end position="61"/>
    </location>
</feature>
<proteinExistence type="evidence at transcript level"/>
<keyword evidence="2" id="KW-0805">Transcription regulation</keyword>
<evidence type="ECO:0000256" key="5">
    <source>
        <dbReference type="ARBA" id="ARBA00023242"/>
    </source>
</evidence>
<keyword evidence="4" id="KW-0804">Transcription</keyword>
<dbReference type="GO" id="GO:0046983">
    <property type="term" value="F:protein dimerization activity"/>
    <property type="evidence" value="ECO:0007669"/>
    <property type="project" value="InterPro"/>
</dbReference>
<dbReference type="PRINTS" id="PR00404">
    <property type="entry name" value="MADSDOMAIN"/>
</dbReference>
<accession>A0A7U3SC40</accession>
<dbReference type="InterPro" id="IPR033896">
    <property type="entry name" value="MEF2-like_N"/>
</dbReference>
<dbReference type="GO" id="GO:0005634">
    <property type="term" value="C:nucleus"/>
    <property type="evidence" value="ECO:0007669"/>
    <property type="project" value="UniProtKB-SubCell"/>
</dbReference>
<dbReference type="EMBL" id="MN255845">
    <property type="protein sequence ID" value="QPF20772.1"/>
    <property type="molecule type" value="mRNA"/>
</dbReference>
<evidence type="ECO:0000256" key="2">
    <source>
        <dbReference type="ARBA" id="ARBA00023015"/>
    </source>
</evidence>
<dbReference type="GO" id="GO:0003700">
    <property type="term" value="F:DNA-binding transcription factor activity"/>
    <property type="evidence" value="ECO:0007669"/>
    <property type="project" value="InterPro"/>
</dbReference>
<dbReference type="AlphaFoldDB" id="A0A7U3SC40"/>
<dbReference type="InterPro" id="IPR050142">
    <property type="entry name" value="MADS-box/MEF2_TF"/>
</dbReference>
<protein>
    <submittedName>
        <fullName evidence="8">MADS-box family protein</fullName>
    </submittedName>
</protein>
<dbReference type="InterPro" id="IPR002100">
    <property type="entry name" value="TF_MADSbox"/>
</dbReference>
<comment type="subcellular location">
    <subcellularLocation>
        <location evidence="1">Nucleus</location>
    </subcellularLocation>
</comment>
<keyword evidence="5" id="KW-0539">Nucleus</keyword>
<name>A0A7U3SC40_CHRMO</name>
<dbReference type="InterPro" id="IPR002487">
    <property type="entry name" value="TF_Kbox"/>
</dbReference>
<evidence type="ECO:0000259" key="7">
    <source>
        <dbReference type="PROSITE" id="PS50066"/>
    </source>
</evidence>
<evidence type="ECO:0000256" key="4">
    <source>
        <dbReference type="ARBA" id="ARBA00023163"/>
    </source>
</evidence>
<sequence length="212" mass="23677">MGRKKLEMKRIEDKSSRQVTFSKRRTGLMKKARHLSVLCDVDIAVIVFSALGKLYESCSGSSSNSVEHMLSRYERSITEEGERTNNGAGGQLEVLSQCTKFRTCKELLQAVDRLVEENNSEGLSVTDMTELELELDAALVQTRLRKTQLMMEYMSSLQEEEKKLTADKEELDKQVASAKQLQNDDGGGGLNNLATNQTNSPQHLVTLPLFNG</sequence>
<evidence type="ECO:0000256" key="1">
    <source>
        <dbReference type="ARBA" id="ARBA00004123"/>
    </source>
</evidence>
<keyword evidence="3" id="KW-0238">DNA-binding</keyword>
<dbReference type="InterPro" id="IPR036879">
    <property type="entry name" value="TF_MADSbox_sf"/>
</dbReference>
<dbReference type="CDD" id="cd00265">
    <property type="entry name" value="MADS_MEF2_like"/>
    <property type="match status" value="1"/>
</dbReference>
<evidence type="ECO:0000313" key="8">
    <source>
        <dbReference type="EMBL" id="QPF20772.1"/>
    </source>
</evidence>
<dbReference type="PANTHER" id="PTHR48019">
    <property type="entry name" value="SERUM RESPONSE FACTOR HOMOLOG"/>
    <property type="match status" value="1"/>
</dbReference>
<dbReference type="SMART" id="SM00432">
    <property type="entry name" value="MADS"/>
    <property type="match status" value="1"/>
</dbReference>
<dbReference type="Pfam" id="PF01486">
    <property type="entry name" value="K-box"/>
    <property type="match status" value="1"/>
</dbReference>
<evidence type="ECO:0000256" key="6">
    <source>
        <dbReference type="SAM" id="MobiDB-lite"/>
    </source>
</evidence>
<feature type="region of interest" description="Disordered" evidence="6">
    <location>
        <begin position="178"/>
        <end position="199"/>
    </location>
</feature>
<dbReference type="Gene3D" id="3.40.1810.10">
    <property type="entry name" value="Transcription factor, MADS-box"/>
    <property type="match status" value="1"/>
</dbReference>